<dbReference type="SUPFAM" id="SSF53098">
    <property type="entry name" value="Ribonuclease H-like"/>
    <property type="match status" value="1"/>
</dbReference>
<accession>A0AA39C9K6</accession>
<keyword evidence="3" id="KW-1185">Reference proteome</keyword>
<proteinExistence type="predicted"/>
<gene>
    <name evidence="2" type="ORF">PV328_007827</name>
</gene>
<dbReference type="Proteomes" id="UP001168990">
    <property type="component" value="Unassembled WGS sequence"/>
</dbReference>
<reference evidence="2" key="1">
    <citation type="journal article" date="2023" name="bioRxiv">
        <title>Scaffold-level genome assemblies of two parasitoid biocontrol wasps reveal the parthenogenesis mechanism and an associated novel virus.</title>
        <authorList>
            <person name="Inwood S."/>
            <person name="Skelly J."/>
            <person name="Guhlin J."/>
            <person name="Harrop T."/>
            <person name="Goldson S."/>
            <person name="Dearden P."/>
        </authorList>
    </citation>
    <scope>NUCLEOTIDE SEQUENCE</scope>
    <source>
        <strain evidence="2">Irish</strain>
        <tissue evidence="2">Whole body</tissue>
    </source>
</reference>
<dbReference type="GO" id="GO:0004523">
    <property type="term" value="F:RNA-DNA hybrid ribonuclease activity"/>
    <property type="evidence" value="ECO:0007669"/>
    <property type="project" value="InterPro"/>
</dbReference>
<protein>
    <recommendedName>
        <fullName evidence="1">RNase H type-1 domain-containing protein</fullName>
    </recommendedName>
</protein>
<name>A0AA39C9K6_9HYME</name>
<dbReference type="PROSITE" id="PS50879">
    <property type="entry name" value="RNASE_H_1"/>
    <property type="match status" value="1"/>
</dbReference>
<evidence type="ECO:0000313" key="2">
    <source>
        <dbReference type="EMBL" id="KAK0160416.1"/>
    </source>
</evidence>
<reference evidence="2" key="2">
    <citation type="submission" date="2023-03" db="EMBL/GenBank/DDBJ databases">
        <authorList>
            <person name="Inwood S.N."/>
            <person name="Skelly J.G."/>
            <person name="Guhlin J."/>
            <person name="Harrop T.W.R."/>
            <person name="Goldson S.G."/>
            <person name="Dearden P.K."/>
        </authorList>
    </citation>
    <scope>NUCLEOTIDE SEQUENCE</scope>
    <source>
        <strain evidence="2">Irish</strain>
        <tissue evidence="2">Whole body</tissue>
    </source>
</reference>
<dbReference type="AlphaFoldDB" id="A0AA39C9K6"/>
<evidence type="ECO:0000313" key="3">
    <source>
        <dbReference type="Proteomes" id="UP001168990"/>
    </source>
</evidence>
<sequence>MEALEKLGLKNKIILAWVPGHIGIQGNEMADELAKTGSLADIDITPVGRVSVDGCQLQMYVTGIPVCDIFVWSLRGSVSIEVHIDYEFLTGLIPKLGNFYFQHYLCGLCNETKENEINQSSECVRLGAVSVKKSRSWLSS</sequence>
<dbReference type="InterPro" id="IPR002156">
    <property type="entry name" value="RNaseH_domain"/>
</dbReference>
<comment type="caution">
    <text evidence="2">The sequence shown here is derived from an EMBL/GenBank/DDBJ whole genome shotgun (WGS) entry which is preliminary data.</text>
</comment>
<dbReference type="EMBL" id="JAQQBS010001423">
    <property type="protein sequence ID" value="KAK0160416.1"/>
    <property type="molecule type" value="Genomic_DNA"/>
</dbReference>
<dbReference type="Pfam" id="PF00075">
    <property type="entry name" value="RNase_H"/>
    <property type="match status" value="1"/>
</dbReference>
<dbReference type="Gene3D" id="3.90.320.10">
    <property type="match status" value="1"/>
</dbReference>
<dbReference type="InterPro" id="IPR036397">
    <property type="entry name" value="RNaseH_sf"/>
</dbReference>
<feature type="domain" description="RNase H type-1" evidence="1">
    <location>
        <begin position="1"/>
        <end position="39"/>
    </location>
</feature>
<dbReference type="InterPro" id="IPR012337">
    <property type="entry name" value="RNaseH-like_sf"/>
</dbReference>
<evidence type="ECO:0000259" key="1">
    <source>
        <dbReference type="PROSITE" id="PS50879"/>
    </source>
</evidence>
<dbReference type="Gene3D" id="3.30.420.10">
    <property type="entry name" value="Ribonuclease H-like superfamily/Ribonuclease H"/>
    <property type="match status" value="1"/>
</dbReference>
<organism evidence="2 3">
    <name type="scientific">Microctonus aethiopoides</name>
    <dbReference type="NCBI Taxonomy" id="144406"/>
    <lineage>
        <taxon>Eukaryota</taxon>
        <taxon>Metazoa</taxon>
        <taxon>Ecdysozoa</taxon>
        <taxon>Arthropoda</taxon>
        <taxon>Hexapoda</taxon>
        <taxon>Insecta</taxon>
        <taxon>Pterygota</taxon>
        <taxon>Neoptera</taxon>
        <taxon>Endopterygota</taxon>
        <taxon>Hymenoptera</taxon>
        <taxon>Apocrita</taxon>
        <taxon>Ichneumonoidea</taxon>
        <taxon>Braconidae</taxon>
        <taxon>Euphorinae</taxon>
        <taxon>Microctonus</taxon>
    </lineage>
</organism>
<dbReference type="GO" id="GO:0003676">
    <property type="term" value="F:nucleic acid binding"/>
    <property type="evidence" value="ECO:0007669"/>
    <property type="project" value="InterPro"/>
</dbReference>
<dbReference type="InterPro" id="IPR011604">
    <property type="entry name" value="PDDEXK-like_dom_sf"/>
</dbReference>